<proteinExistence type="predicted"/>
<reference evidence="1 2" key="1">
    <citation type="submission" date="2024-05" db="EMBL/GenBank/DDBJ databases">
        <authorList>
            <person name="Wallberg A."/>
        </authorList>
    </citation>
    <scope>NUCLEOTIDE SEQUENCE [LARGE SCALE GENOMIC DNA]</scope>
</reference>
<dbReference type="Gene3D" id="3.60.10.10">
    <property type="entry name" value="Endonuclease/exonuclease/phosphatase"/>
    <property type="match status" value="1"/>
</dbReference>
<dbReference type="AlphaFoldDB" id="A0AAV2QZD1"/>
<organism evidence="1 2">
    <name type="scientific">Meganyctiphanes norvegica</name>
    <name type="common">Northern krill</name>
    <name type="synonym">Thysanopoda norvegica</name>
    <dbReference type="NCBI Taxonomy" id="48144"/>
    <lineage>
        <taxon>Eukaryota</taxon>
        <taxon>Metazoa</taxon>
        <taxon>Ecdysozoa</taxon>
        <taxon>Arthropoda</taxon>
        <taxon>Crustacea</taxon>
        <taxon>Multicrustacea</taxon>
        <taxon>Malacostraca</taxon>
        <taxon>Eumalacostraca</taxon>
        <taxon>Eucarida</taxon>
        <taxon>Euphausiacea</taxon>
        <taxon>Euphausiidae</taxon>
        <taxon>Meganyctiphanes</taxon>
    </lineage>
</organism>
<keyword evidence="2" id="KW-1185">Reference proteome</keyword>
<protein>
    <submittedName>
        <fullName evidence="1">Uncharacterized protein</fullName>
    </submittedName>
</protein>
<dbReference type="SUPFAM" id="SSF56219">
    <property type="entry name" value="DNase I-like"/>
    <property type="match status" value="1"/>
</dbReference>
<dbReference type="Proteomes" id="UP001497623">
    <property type="component" value="Unassembled WGS sequence"/>
</dbReference>
<evidence type="ECO:0000313" key="1">
    <source>
        <dbReference type="EMBL" id="CAL4108815.1"/>
    </source>
</evidence>
<comment type="caution">
    <text evidence="1">The sequence shown here is derived from an EMBL/GenBank/DDBJ whole genome shotgun (WGS) entry which is preliminary data.</text>
</comment>
<gene>
    <name evidence="1" type="ORF">MNOR_LOCUS18980</name>
</gene>
<name>A0AAV2QZD1_MEGNR</name>
<sequence length="170" mass="20198">WGGDFNCIIRETDVTNKNSALVSKALKNTVNQLKLTDAWFVKHSKPSYTYLRDNYGSRLDRFYLGDLRETVHGINVNNICFSDHAAVVLELTLDKIRKRGRYYWKLNTSLLELDEVNENFIHFWENTRRMTYSYQNICEWWEHCAKPNIKRFFVKQGKMVNQLKLGKKIP</sequence>
<dbReference type="EMBL" id="CAXKWB010013862">
    <property type="protein sequence ID" value="CAL4108815.1"/>
    <property type="molecule type" value="Genomic_DNA"/>
</dbReference>
<feature type="non-terminal residue" evidence="1">
    <location>
        <position position="1"/>
    </location>
</feature>
<dbReference type="InterPro" id="IPR036691">
    <property type="entry name" value="Endo/exonu/phosph_ase_sf"/>
</dbReference>
<evidence type="ECO:0000313" key="2">
    <source>
        <dbReference type="Proteomes" id="UP001497623"/>
    </source>
</evidence>
<accession>A0AAV2QZD1</accession>